<sequence>MIHHYITTYTEDGVKYAEAWLQINLFKWRFCFSKRKKKLYTIRNKVK</sequence>
<accession>A0ABY6SQR8</accession>
<organism evidence="1 2">
    <name type="scientific">Clostridium carnis</name>
    <dbReference type="NCBI Taxonomy" id="1530"/>
    <lineage>
        <taxon>Bacteria</taxon>
        <taxon>Bacillati</taxon>
        <taxon>Bacillota</taxon>
        <taxon>Clostridia</taxon>
        <taxon>Eubacteriales</taxon>
        <taxon>Clostridiaceae</taxon>
        <taxon>Clostridium</taxon>
    </lineage>
</organism>
<dbReference type="EMBL" id="UYIN01000001">
    <property type="protein sequence ID" value="VDG70539.1"/>
    <property type="molecule type" value="Genomic_DNA"/>
</dbReference>
<comment type="caution">
    <text evidence="1">The sequence shown here is derived from an EMBL/GenBank/DDBJ whole genome shotgun (WGS) entry which is preliminary data.</text>
</comment>
<evidence type="ECO:0000313" key="2">
    <source>
        <dbReference type="Proteomes" id="UP000277570"/>
    </source>
</evidence>
<protein>
    <submittedName>
        <fullName evidence="1">Uncharacterized protein</fullName>
    </submittedName>
</protein>
<reference evidence="1 2" key="1">
    <citation type="submission" date="2018-11" db="EMBL/GenBank/DDBJ databases">
        <authorList>
            <consortium name="Pathogen Informatics"/>
        </authorList>
    </citation>
    <scope>NUCLEOTIDE SEQUENCE [LARGE SCALE GENOMIC DNA]</scope>
    <source>
        <strain evidence="1 2">NCTC10913</strain>
    </source>
</reference>
<name>A0ABY6SQR8_9CLOT</name>
<proteinExistence type="predicted"/>
<evidence type="ECO:0000313" key="1">
    <source>
        <dbReference type="EMBL" id="VDG70539.1"/>
    </source>
</evidence>
<gene>
    <name evidence="1" type="ORF">NCTC10913_01219</name>
</gene>
<dbReference type="Proteomes" id="UP000277570">
    <property type="component" value="Unassembled WGS sequence"/>
</dbReference>
<keyword evidence="2" id="KW-1185">Reference proteome</keyword>
<dbReference type="RefSeq" id="WP_185738667.1">
    <property type="nucleotide sequence ID" value="NZ_UYIN01000001.1"/>
</dbReference>